<evidence type="ECO:0000256" key="1">
    <source>
        <dbReference type="ARBA" id="ARBA00007637"/>
    </source>
</evidence>
<organism evidence="3 4">
    <name type="scientific">Candidatus Kaiserbacteria bacterium RIFCSPHIGHO2_02_FULL_55_25</name>
    <dbReference type="NCBI Taxonomy" id="1798498"/>
    <lineage>
        <taxon>Bacteria</taxon>
        <taxon>Candidatus Kaiseribacteriota</taxon>
    </lineage>
</organism>
<dbReference type="SUPFAM" id="SSF51735">
    <property type="entry name" value="NAD(P)-binding Rossmann-fold domains"/>
    <property type="match status" value="1"/>
</dbReference>
<dbReference type="InterPro" id="IPR001509">
    <property type="entry name" value="Epimerase_deHydtase"/>
</dbReference>
<dbReference type="Gene3D" id="3.40.50.720">
    <property type="entry name" value="NAD(P)-binding Rossmann-like Domain"/>
    <property type="match status" value="1"/>
</dbReference>
<name>A0A1F6E4Z0_9BACT</name>
<proteinExistence type="inferred from homology"/>
<dbReference type="InterPro" id="IPR036291">
    <property type="entry name" value="NAD(P)-bd_dom_sf"/>
</dbReference>
<dbReference type="PANTHER" id="PTHR43000">
    <property type="entry name" value="DTDP-D-GLUCOSE 4,6-DEHYDRATASE-RELATED"/>
    <property type="match status" value="1"/>
</dbReference>
<accession>A0A1F6E4Z0</accession>
<dbReference type="AlphaFoldDB" id="A0A1F6E4Z0"/>
<protein>
    <recommendedName>
        <fullName evidence="2">NAD-dependent epimerase/dehydratase domain-containing protein</fullName>
    </recommendedName>
</protein>
<evidence type="ECO:0000313" key="3">
    <source>
        <dbReference type="EMBL" id="OGG68657.1"/>
    </source>
</evidence>
<evidence type="ECO:0000259" key="2">
    <source>
        <dbReference type="Pfam" id="PF01370"/>
    </source>
</evidence>
<dbReference type="Pfam" id="PF01370">
    <property type="entry name" value="Epimerase"/>
    <property type="match status" value="1"/>
</dbReference>
<dbReference type="Proteomes" id="UP000176914">
    <property type="component" value="Unassembled WGS sequence"/>
</dbReference>
<comment type="caution">
    <text evidence="3">The sequence shown here is derived from an EMBL/GenBank/DDBJ whole genome shotgun (WGS) entry which is preliminary data.</text>
</comment>
<feature type="domain" description="NAD-dependent epimerase/dehydratase" evidence="2">
    <location>
        <begin position="5"/>
        <end position="223"/>
    </location>
</feature>
<sequence>MEKTILVTGGAGFVGTRLCARLAENGNKVISLDNNFTGSELERLPNVDYRTGHTKDIARLVPETPDIIFHLGEYARVEQSVFEPELVHDLNVVGTRAVVDYWRDRKCKLVYAGSSTKFGDGGLTRGTSPYASTKAANTELVKEVGERERLPFAITYFYNVFGPGERFGTYGTVIEIFKQQYMHGSPITVVSPGTQRRNFTHVDDIVDGLLLVGEKGHGDEYGLGNDESFAIIDVARMFSDDIVMLPERQGNRMQSELHTDRARGLGWAPKRPLKSYLDEFLKTHARGSAREKRVLVFSTTFHPVAGLAEDAFVEVMREMPQVKFDIVTTVFSQDAKGMGAPVQNAHVYRIGRGSRFDKYLLPFLGYRIARSLSKRHRYLFAWSLMASYGALAAVFLKRSTGLPLLITLADQNIGDLSAAKRALLKFILTDADQIYGSEAQEHHATKIASRVAMRQSMGEGDAFANQFRFVYTSVIRRKINV</sequence>
<gene>
    <name evidence="3" type="ORF">A3C20_00520</name>
</gene>
<reference evidence="3 4" key="1">
    <citation type="journal article" date="2016" name="Nat. Commun.">
        <title>Thousands of microbial genomes shed light on interconnected biogeochemical processes in an aquifer system.</title>
        <authorList>
            <person name="Anantharaman K."/>
            <person name="Brown C.T."/>
            <person name="Hug L.A."/>
            <person name="Sharon I."/>
            <person name="Castelle C.J."/>
            <person name="Probst A.J."/>
            <person name="Thomas B.C."/>
            <person name="Singh A."/>
            <person name="Wilkins M.J."/>
            <person name="Karaoz U."/>
            <person name="Brodie E.L."/>
            <person name="Williams K.H."/>
            <person name="Hubbard S.S."/>
            <person name="Banfield J.F."/>
        </authorList>
    </citation>
    <scope>NUCLEOTIDE SEQUENCE [LARGE SCALE GENOMIC DNA]</scope>
</reference>
<dbReference type="Gene3D" id="3.40.50.2000">
    <property type="entry name" value="Glycogen Phosphorylase B"/>
    <property type="match status" value="1"/>
</dbReference>
<comment type="similarity">
    <text evidence="1">Belongs to the NAD(P)-dependent epimerase/dehydratase family.</text>
</comment>
<dbReference type="EMBL" id="MFLL01000030">
    <property type="protein sequence ID" value="OGG68657.1"/>
    <property type="molecule type" value="Genomic_DNA"/>
</dbReference>
<evidence type="ECO:0000313" key="4">
    <source>
        <dbReference type="Proteomes" id="UP000176914"/>
    </source>
</evidence>